<evidence type="ECO:0000256" key="2">
    <source>
        <dbReference type="ARBA" id="ARBA00022603"/>
    </source>
</evidence>
<dbReference type="InterPro" id="IPR036074">
    <property type="entry name" value="CbiD_sf"/>
</dbReference>
<evidence type="ECO:0000313" key="6">
    <source>
        <dbReference type="EMBL" id="ANZ46363.1"/>
    </source>
</evidence>
<dbReference type="GeneID" id="83059230"/>
<dbReference type="RefSeq" id="WP_066748365.1">
    <property type="nucleotide sequence ID" value="NZ_CP016757.1"/>
</dbReference>
<dbReference type="GO" id="GO:0032259">
    <property type="term" value="P:methylation"/>
    <property type="evidence" value="ECO:0007669"/>
    <property type="project" value="UniProtKB-KW"/>
</dbReference>
<keyword evidence="3 5" id="KW-0808">Transferase</keyword>
<comment type="catalytic activity">
    <reaction evidence="5">
        <text>Co-precorrin-5B + S-adenosyl-L-methionine = Co-precorrin-6A + S-adenosyl-L-homocysteine</text>
        <dbReference type="Rhea" id="RHEA:26285"/>
        <dbReference type="ChEBI" id="CHEBI:57856"/>
        <dbReference type="ChEBI" id="CHEBI:59789"/>
        <dbReference type="ChEBI" id="CHEBI:60063"/>
        <dbReference type="ChEBI" id="CHEBI:60064"/>
        <dbReference type="EC" id="2.1.1.195"/>
    </reaction>
</comment>
<dbReference type="PANTHER" id="PTHR35863">
    <property type="entry name" value="COBALT-PRECORRIN-5B C(1)-METHYLTRANSFERASE"/>
    <property type="match status" value="1"/>
</dbReference>
<accession>A0A1B2I8S9</accession>
<dbReference type="UniPathway" id="UPA00148">
    <property type="reaction ID" value="UER00227"/>
</dbReference>
<comment type="function">
    <text evidence="5">Catalyzes the methylation of C-1 in cobalt-precorrin-5B to form cobalt-precorrin-6A.</text>
</comment>
<gene>
    <name evidence="5" type="primary">cbiD</name>
    <name evidence="6" type="ORF">BED41_15390</name>
</gene>
<dbReference type="Proteomes" id="UP000093044">
    <property type="component" value="Chromosome"/>
</dbReference>
<dbReference type="EC" id="2.1.1.195" evidence="5"/>
<evidence type="ECO:0000256" key="3">
    <source>
        <dbReference type="ARBA" id="ARBA00022679"/>
    </source>
</evidence>
<name>A0A1B2I8S9_9BACT</name>
<keyword evidence="7" id="KW-1185">Reference proteome</keyword>
<dbReference type="GO" id="GO:0019251">
    <property type="term" value="P:anaerobic cobalamin biosynthetic process"/>
    <property type="evidence" value="ECO:0007669"/>
    <property type="project" value="UniProtKB-UniRule"/>
</dbReference>
<dbReference type="KEGG" id="cpor:BED41_15390"/>
<comment type="pathway">
    <text evidence="5">Cofactor biosynthesis; adenosylcobalamin biosynthesis; cob(II)yrinate a,c-diamide from sirohydrochlorin (anaerobic route): step 6/10.</text>
</comment>
<organism evidence="6 7">
    <name type="scientific">Cloacibacillus porcorum</name>
    <dbReference type="NCBI Taxonomy" id="1197717"/>
    <lineage>
        <taxon>Bacteria</taxon>
        <taxon>Thermotogati</taxon>
        <taxon>Synergistota</taxon>
        <taxon>Synergistia</taxon>
        <taxon>Synergistales</taxon>
        <taxon>Synergistaceae</taxon>
        <taxon>Cloacibacillus</taxon>
    </lineage>
</organism>
<dbReference type="Pfam" id="PF01888">
    <property type="entry name" value="CbiD"/>
    <property type="match status" value="1"/>
</dbReference>
<dbReference type="STRING" id="1197717.BED41_15390"/>
<evidence type="ECO:0000256" key="5">
    <source>
        <dbReference type="HAMAP-Rule" id="MF_00787"/>
    </source>
</evidence>
<dbReference type="HAMAP" id="MF_00787">
    <property type="entry name" value="CbiD"/>
    <property type="match status" value="1"/>
</dbReference>
<keyword evidence="1 5" id="KW-0169">Cobalamin biosynthesis</keyword>
<protein>
    <recommendedName>
        <fullName evidence="5">Cobalt-precorrin-5B C(1)-methyltransferase</fullName>
        <ecNumber evidence="5">2.1.1.195</ecNumber>
    </recommendedName>
    <alternativeName>
        <fullName evidence="5">Cobalt-precorrin-6A synthase</fullName>
    </alternativeName>
</protein>
<dbReference type="PIRSF" id="PIRSF026782">
    <property type="entry name" value="CbiD"/>
    <property type="match status" value="1"/>
</dbReference>
<dbReference type="GO" id="GO:0043780">
    <property type="term" value="F:cobalt-precorrin-5B C1-methyltransferase activity"/>
    <property type="evidence" value="ECO:0007669"/>
    <property type="project" value="RHEA"/>
</dbReference>
<reference evidence="6" key="1">
    <citation type="submission" date="2016-08" db="EMBL/GenBank/DDBJ databases">
        <title>Complete genome of Cloacibacillus porcorum.</title>
        <authorList>
            <person name="Looft T."/>
            <person name="Bayles D.O."/>
            <person name="Alt D.P."/>
        </authorList>
    </citation>
    <scope>NUCLEOTIDE SEQUENCE [LARGE SCALE GENOMIC DNA]</scope>
    <source>
        <strain evidence="6">CL-84</strain>
    </source>
</reference>
<dbReference type="NCBIfam" id="TIGR00312">
    <property type="entry name" value="cbiD"/>
    <property type="match status" value="1"/>
</dbReference>
<dbReference type="Gene3D" id="3.30.2110.10">
    <property type="entry name" value="CbiD-like"/>
    <property type="match status" value="1"/>
</dbReference>
<keyword evidence="4 5" id="KW-0949">S-adenosyl-L-methionine</keyword>
<evidence type="ECO:0000313" key="7">
    <source>
        <dbReference type="Proteomes" id="UP000093044"/>
    </source>
</evidence>
<comment type="similarity">
    <text evidence="5">Belongs to the CbiD family.</text>
</comment>
<dbReference type="SUPFAM" id="SSF111342">
    <property type="entry name" value="CbiD-like"/>
    <property type="match status" value="1"/>
</dbReference>
<dbReference type="EMBL" id="CP016757">
    <property type="protein sequence ID" value="ANZ46363.1"/>
    <property type="molecule type" value="Genomic_DNA"/>
</dbReference>
<dbReference type="AlphaFoldDB" id="A0A1B2I8S9"/>
<evidence type="ECO:0000256" key="4">
    <source>
        <dbReference type="ARBA" id="ARBA00022691"/>
    </source>
</evidence>
<proteinExistence type="inferred from homology"/>
<keyword evidence="2 5" id="KW-0489">Methyltransferase</keyword>
<dbReference type="PANTHER" id="PTHR35863:SF1">
    <property type="entry name" value="COBALT-PRECORRIN-5B C(1)-METHYLTRANSFERASE"/>
    <property type="match status" value="1"/>
</dbReference>
<dbReference type="InterPro" id="IPR002748">
    <property type="entry name" value="CbiD"/>
</dbReference>
<sequence length="364" mass="37809">MASNRELREGYSTGSCAAAAAKAAALRALGSPCPASVEITTPEERIFTLPVVGYEDGSCGVIKDAGDDPDSTDGIMIRAAVKLSPAPGAVSFLAGEGVGTVTLPGLKVPIGEPAINPVPRMMIERALREVIGARGAEVTISAPQGAEVAKRTFNPRLGIVGGISILGTSGRVKPMNEASLLESLTLELNTHAAEGREAVAVAFAGTGENALRRAYEINNRAVVQCGNYIGHLLDESARLGLKRLLIGGHPGKLLKVAAGSFNTHNRTGGGAKEALCAQAAIAGAPAATVKALYECPTTEEAMRLVRKEGLDFLWTILARIAAKRCEERAFEDIKTAVAFIDNGGIILGATDDAPSFAEEIRDGK</sequence>
<evidence type="ECO:0000256" key="1">
    <source>
        <dbReference type="ARBA" id="ARBA00022573"/>
    </source>
</evidence>
<dbReference type="OrthoDB" id="6439987at2"/>